<dbReference type="NCBIfam" id="TIGR01730">
    <property type="entry name" value="RND_mfp"/>
    <property type="match status" value="1"/>
</dbReference>
<evidence type="ECO:0000313" key="10">
    <source>
        <dbReference type="Proteomes" id="UP000321583"/>
    </source>
</evidence>
<feature type="domain" description="YknX-like C-terminal permuted SH3-like" evidence="8">
    <location>
        <begin position="338"/>
        <end position="394"/>
    </location>
</feature>
<keyword evidence="10" id="KW-1185">Reference proteome</keyword>
<dbReference type="Pfam" id="PF25917">
    <property type="entry name" value="BSH_RND"/>
    <property type="match status" value="1"/>
</dbReference>
<feature type="domain" description="Multidrug resistance protein MdtA-like barrel-sandwich hybrid" evidence="6">
    <location>
        <begin position="91"/>
        <end position="232"/>
    </location>
</feature>
<dbReference type="GO" id="GO:0046677">
    <property type="term" value="P:response to antibiotic"/>
    <property type="evidence" value="ECO:0007669"/>
    <property type="project" value="TreeGrafter"/>
</dbReference>
<comment type="caution">
    <text evidence="9">The sequence shown here is derived from an EMBL/GenBank/DDBJ whole genome shotgun (WGS) entry which is preliminary data.</text>
</comment>
<feature type="coiled-coil region" evidence="3">
    <location>
        <begin position="124"/>
        <end position="196"/>
    </location>
</feature>
<dbReference type="Gene3D" id="2.40.50.100">
    <property type="match status" value="1"/>
</dbReference>
<name>A0A562DMM5_9GAMM</name>
<dbReference type="PANTHER" id="PTHR30158">
    <property type="entry name" value="ACRA/E-RELATED COMPONENT OF DRUG EFFLUX TRANSPORTER"/>
    <property type="match status" value="1"/>
</dbReference>
<dbReference type="Gene3D" id="2.40.420.20">
    <property type="match status" value="1"/>
</dbReference>
<dbReference type="Pfam" id="PF25944">
    <property type="entry name" value="Beta-barrel_RND"/>
    <property type="match status" value="1"/>
</dbReference>
<feature type="domain" description="Multidrug resistance protein MdtA-like alpha-helical hairpin" evidence="5">
    <location>
        <begin position="131"/>
        <end position="200"/>
    </location>
</feature>
<dbReference type="GO" id="GO:0005886">
    <property type="term" value="C:plasma membrane"/>
    <property type="evidence" value="ECO:0007669"/>
    <property type="project" value="UniProtKB-SubCell"/>
</dbReference>
<evidence type="ECO:0000256" key="2">
    <source>
        <dbReference type="ARBA" id="ARBA00009477"/>
    </source>
</evidence>
<evidence type="ECO:0000313" key="9">
    <source>
        <dbReference type="EMBL" id="TWH10870.1"/>
    </source>
</evidence>
<dbReference type="Pfam" id="PF25989">
    <property type="entry name" value="YknX_C"/>
    <property type="match status" value="1"/>
</dbReference>
<evidence type="ECO:0000256" key="3">
    <source>
        <dbReference type="SAM" id="Coils"/>
    </source>
</evidence>
<evidence type="ECO:0000256" key="4">
    <source>
        <dbReference type="SAM" id="MobiDB-lite"/>
    </source>
</evidence>
<proteinExistence type="inferred from homology"/>
<evidence type="ECO:0000259" key="7">
    <source>
        <dbReference type="Pfam" id="PF25944"/>
    </source>
</evidence>
<dbReference type="PANTHER" id="PTHR30158:SF26">
    <property type="entry name" value="RESISTANCE-NODULATION-CELL DIVISION (RND) MULTIDRUG EFFLUX MEMBRANE FUSION PROTEIN MEXE"/>
    <property type="match status" value="1"/>
</dbReference>
<dbReference type="EMBL" id="VLJS01000051">
    <property type="protein sequence ID" value="TWH10870.1"/>
    <property type="molecule type" value="Genomic_DNA"/>
</dbReference>
<feature type="region of interest" description="Disordered" evidence="4">
    <location>
        <begin position="1"/>
        <end position="22"/>
    </location>
</feature>
<comment type="similarity">
    <text evidence="2">Belongs to the membrane fusion protein (MFP) (TC 8.A.1) family.</text>
</comment>
<dbReference type="InterPro" id="IPR058624">
    <property type="entry name" value="MdtA-like_HH"/>
</dbReference>
<dbReference type="FunFam" id="2.40.420.20:FF:000001">
    <property type="entry name" value="Efflux RND transporter periplasmic adaptor subunit"/>
    <property type="match status" value="1"/>
</dbReference>
<dbReference type="AlphaFoldDB" id="A0A562DMM5"/>
<evidence type="ECO:0000259" key="8">
    <source>
        <dbReference type="Pfam" id="PF25989"/>
    </source>
</evidence>
<comment type="subcellular location">
    <subcellularLocation>
        <location evidence="1">Cell inner membrane</location>
        <topology evidence="1">Lipid-anchor</topology>
    </subcellularLocation>
</comment>
<evidence type="ECO:0000259" key="5">
    <source>
        <dbReference type="Pfam" id="PF25876"/>
    </source>
</evidence>
<accession>A0A562DMM5</accession>
<dbReference type="Pfam" id="PF25876">
    <property type="entry name" value="HH_MFP_RND"/>
    <property type="match status" value="1"/>
</dbReference>
<gene>
    <name evidence="9" type="ORF">L613_002300000330</name>
</gene>
<keyword evidence="3" id="KW-0175">Coiled coil</keyword>
<dbReference type="InterPro" id="IPR058625">
    <property type="entry name" value="MdtA-like_BSH"/>
</dbReference>
<dbReference type="InterPro" id="IPR058626">
    <property type="entry name" value="MdtA-like_b-barrel"/>
</dbReference>
<evidence type="ECO:0000259" key="6">
    <source>
        <dbReference type="Pfam" id="PF25917"/>
    </source>
</evidence>
<evidence type="ECO:0000256" key="1">
    <source>
        <dbReference type="ARBA" id="ARBA00004519"/>
    </source>
</evidence>
<organism evidence="9 10">
    <name type="scientific">Pseudoxanthomonas taiwanensis J19</name>
    <dbReference type="NCBI Taxonomy" id="935569"/>
    <lineage>
        <taxon>Bacteria</taxon>
        <taxon>Pseudomonadati</taxon>
        <taxon>Pseudomonadota</taxon>
        <taxon>Gammaproteobacteria</taxon>
        <taxon>Lysobacterales</taxon>
        <taxon>Lysobacteraceae</taxon>
        <taxon>Pseudoxanthomonas</taxon>
    </lineage>
</organism>
<dbReference type="Proteomes" id="UP000321583">
    <property type="component" value="Unassembled WGS sequence"/>
</dbReference>
<dbReference type="InterPro" id="IPR006143">
    <property type="entry name" value="RND_pump_MFP"/>
</dbReference>
<dbReference type="InterPro" id="IPR058637">
    <property type="entry name" value="YknX-like_C"/>
</dbReference>
<dbReference type="GO" id="GO:0022857">
    <property type="term" value="F:transmembrane transporter activity"/>
    <property type="evidence" value="ECO:0007669"/>
    <property type="project" value="InterPro"/>
</dbReference>
<feature type="domain" description="Multidrug resistance protein MdtA-like beta-barrel" evidence="7">
    <location>
        <begin position="249"/>
        <end position="325"/>
    </location>
</feature>
<sequence>MSAPASQPFLPLSPTDYKDTPMTRTIRPRIRTRRLLALGATGAIALTLLAGCDGGHAAEQMPPPEVAVAEVPVRPVQQWDEFSGRIEAVESVELRPRVSGYIESVNFREGQEVKKGDVLFTIDDRSYRAELARAEAALARARAQAGVARSEAERARRLADEQAISVETWEQRRAAAQQAQADLAAAQAAVDAARLNLEWTRVRAPIDGRAGRALVTAGNLVGAGDAASVLTTVVSLDKVHVHFDADERSFLRYAELARSGKRASEREGTLPVQVALANEDGFPHRGTIDFLDNQVDRSTGTIRARAVLDNADRRFTPGLYARVRLPGSGRFEAALVDDKAVLTDQDRKYVYVVDEEGKAQRRDVVVGRLVEGLRIVEQGLQAGDKVIVKGVQKVFFPGMPVQAQAVAMGEPASASSSLAAR</sequence>
<dbReference type="Gene3D" id="1.10.287.470">
    <property type="entry name" value="Helix hairpin bin"/>
    <property type="match status" value="1"/>
</dbReference>
<reference evidence="9 10" key="1">
    <citation type="submission" date="2019-07" db="EMBL/GenBank/DDBJ databases">
        <title>Genome sequencing of lignin-degrading bacterial isolates.</title>
        <authorList>
            <person name="Gladden J."/>
        </authorList>
    </citation>
    <scope>NUCLEOTIDE SEQUENCE [LARGE SCALE GENOMIC DNA]</scope>
    <source>
        <strain evidence="9 10">J19</strain>
    </source>
</reference>
<dbReference type="Gene3D" id="2.40.30.170">
    <property type="match status" value="1"/>
</dbReference>
<protein>
    <submittedName>
        <fullName evidence="9">Multidrug efflux system membrane fusion protein</fullName>
    </submittedName>
</protein>
<dbReference type="SUPFAM" id="SSF111369">
    <property type="entry name" value="HlyD-like secretion proteins"/>
    <property type="match status" value="1"/>
</dbReference>